<dbReference type="EMBL" id="CP015230">
    <property type="protein sequence ID" value="ANP41401.1"/>
    <property type="molecule type" value="Genomic_DNA"/>
</dbReference>
<name>A0A1B1A4G2_9RHOB</name>
<keyword evidence="3" id="KW-0804">Transcription</keyword>
<dbReference type="SUPFAM" id="SSF46689">
    <property type="entry name" value="Homeodomain-like"/>
    <property type="match status" value="1"/>
</dbReference>
<dbReference type="GO" id="GO:0003700">
    <property type="term" value="F:DNA-binding transcription factor activity"/>
    <property type="evidence" value="ECO:0007669"/>
    <property type="project" value="InterPro"/>
</dbReference>
<dbReference type="InterPro" id="IPR020449">
    <property type="entry name" value="Tscrpt_reg_AraC-type_HTH"/>
</dbReference>
<dbReference type="STRING" id="1265309.K529_011540"/>
<protein>
    <submittedName>
        <fullName evidence="5">AraC family transcriptional regulator</fullName>
    </submittedName>
</protein>
<keyword evidence="2" id="KW-0238">DNA-binding</keyword>
<sequence>MKDVFAPNGGVFVNRLVEYVSGKGHDFSSLINNKITIPGQLSDSNQVLPVYEHSLVFGLAERVCNDASIGYSLAHQCTLRDAGLVGYAISASETLGEALQTLTQLSSIFDVVPTSVENGQVDLRWDYGSQGKLDLRHWSEFIAALLVRSLKTLSTGTATPVAVEFTHAPQAASEPAVLAFGLRPGYRGRVNRLTFREQDLAQPLRSADAGLLRLLLEHAELLRRRPDRNSNDLSITVERLIMDGMSDGEASLAHVADLLDMSQRTLSRKLAGEGTSFFAILEGVRKSLALRYLHQNEKSLSEISFALGYSSLSSFNDAFRRWYDQSPGSYRSEALRESVVRS</sequence>
<dbReference type="Gene3D" id="1.10.10.60">
    <property type="entry name" value="Homeodomain-like"/>
    <property type="match status" value="1"/>
</dbReference>
<evidence type="ECO:0000313" key="6">
    <source>
        <dbReference type="Proteomes" id="UP000013243"/>
    </source>
</evidence>
<evidence type="ECO:0000256" key="1">
    <source>
        <dbReference type="ARBA" id="ARBA00023015"/>
    </source>
</evidence>
<keyword evidence="1" id="KW-0805">Transcription regulation</keyword>
<feature type="domain" description="HTH araC/xylS-type" evidence="4">
    <location>
        <begin position="235"/>
        <end position="333"/>
    </location>
</feature>
<evidence type="ECO:0000313" key="5">
    <source>
        <dbReference type="EMBL" id="ANP41401.1"/>
    </source>
</evidence>
<accession>A0A1B1A4G2</accession>
<dbReference type="PROSITE" id="PS01124">
    <property type="entry name" value="HTH_ARAC_FAMILY_2"/>
    <property type="match status" value="1"/>
</dbReference>
<proteinExistence type="predicted"/>
<dbReference type="InterPro" id="IPR032687">
    <property type="entry name" value="AraC-type_N"/>
</dbReference>
<dbReference type="Pfam" id="PF12625">
    <property type="entry name" value="Arabinose_bd"/>
    <property type="match status" value="1"/>
</dbReference>
<dbReference type="RefSeq" id="WP_005622721.1">
    <property type="nucleotide sequence ID" value="NZ_CP015230.1"/>
</dbReference>
<dbReference type="OrthoDB" id="9805730at2"/>
<dbReference type="InterPro" id="IPR009057">
    <property type="entry name" value="Homeodomain-like_sf"/>
</dbReference>
<dbReference type="KEGG" id="rmb:K529_011540"/>
<dbReference type="SMART" id="SM00342">
    <property type="entry name" value="HTH_ARAC"/>
    <property type="match status" value="1"/>
</dbReference>
<dbReference type="GO" id="GO:0000976">
    <property type="term" value="F:transcription cis-regulatory region binding"/>
    <property type="evidence" value="ECO:0007669"/>
    <property type="project" value="TreeGrafter"/>
</dbReference>
<evidence type="ECO:0000259" key="4">
    <source>
        <dbReference type="PROSITE" id="PS01124"/>
    </source>
</evidence>
<evidence type="ECO:0000256" key="2">
    <source>
        <dbReference type="ARBA" id="ARBA00023125"/>
    </source>
</evidence>
<dbReference type="PANTHER" id="PTHR47894:SF4">
    <property type="entry name" value="HTH-TYPE TRANSCRIPTIONAL REGULATOR GADX"/>
    <property type="match status" value="1"/>
</dbReference>
<dbReference type="PRINTS" id="PR00032">
    <property type="entry name" value="HTHARAC"/>
</dbReference>
<dbReference type="GeneID" id="28250474"/>
<reference evidence="5 6" key="1">
    <citation type="journal article" date="2016" name="ISME J.">
        <title>Global occurrence and heterogeneity of the Roseobacter-clade species Ruegeria mobilis.</title>
        <authorList>
            <person name="Sonnenschein E."/>
            <person name="Gram L."/>
        </authorList>
    </citation>
    <scope>NUCLEOTIDE SEQUENCE [LARGE SCALE GENOMIC DNA]</scope>
    <source>
        <strain evidence="5 6">F1926</strain>
    </source>
</reference>
<organism evidence="5 6">
    <name type="scientific">Tritonibacter mobilis F1926</name>
    <dbReference type="NCBI Taxonomy" id="1265309"/>
    <lineage>
        <taxon>Bacteria</taxon>
        <taxon>Pseudomonadati</taxon>
        <taxon>Pseudomonadota</taxon>
        <taxon>Alphaproteobacteria</taxon>
        <taxon>Rhodobacterales</taxon>
        <taxon>Paracoccaceae</taxon>
        <taxon>Tritonibacter</taxon>
    </lineage>
</organism>
<gene>
    <name evidence="5" type="ORF">K529_011540</name>
</gene>
<evidence type="ECO:0000256" key="3">
    <source>
        <dbReference type="ARBA" id="ARBA00023163"/>
    </source>
</evidence>
<dbReference type="AlphaFoldDB" id="A0A1B1A4G2"/>
<dbReference type="GO" id="GO:0005829">
    <property type="term" value="C:cytosol"/>
    <property type="evidence" value="ECO:0007669"/>
    <property type="project" value="TreeGrafter"/>
</dbReference>
<dbReference type="PANTHER" id="PTHR47894">
    <property type="entry name" value="HTH-TYPE TRANSCRIPTIONAL REGULATOR GADX"/>
    <property type="match status" value="1"/>
</dbReference>
<dbReference type="InterPro" id="IPR018060">
    <property type="entry name" value="HTH_AraC"/>
</dbReference>
<dbReference type="Pfam" id="PF12833">
    <property type="entry name" value="HTH_18"/>
    <property type="match status" value="1"/>
</dbReference>
<dbReference type="Proteomes" id="UP000013243">
    <property type="component" value="Chromosome"/>
</dbReference>